<name>A0A0G0PUD9_9BACT</name>
<dbReference type="InterPro" id="IPR007214">
    <property type="entry name" value="YbaK/aa-tRNA-synth-assoc-dom"/>
</dbReference>
<sequence>MIQLSINNYELRKLINNYMAQKLAKTTKKPAIKKVSKPKVKKSSPKPKLPEKLVKYLEQLGVKHQILEHRTVYTALDAAMTMRKKLGEIAKSLLVKADKDYYIVLLPADHNLDFKKLGTAIGKQNKKEIKVLKIPTEKVMQEVLKLKAGAMSAFGGFHNLPVVIEKNLAKVKSAVFSSGSYNHSIELAVKDFINAEKALLANFGVKKKIKVVKPVKKVVKKPVKPAKKVVKKKK</sequence>
<proteinExistence type="predicted"/>
<feature type="domain" description="YbaK/aminoacyl-tRNA synthetase-associated" evidence="1">
    <location>
        <begin position="69"/>
        <end position="193"/>
    </location>
</feature>
<gene>
    <name evidence="2" type="ORF">UT64_C0057G0008</name>
</gene>
<comment type="caution">
    <text evidence="2">The sequence shown here is derived from an EMBL/GenBank/DDBJ whole genome shotgun (WGS) entry which is preliminary data.</text>
</comment>
<dbReference type="Pfam" id="PF04073">
    <property type="entry name" value="tRNA_edit"/>
    <property type="match status" value="1"/>
</dbReference>
<organism evidence="2 3">
    <name type="scientific">Candidatus Falkowbacteria bacterium GW2011_GWF2_39_8</name>
    <dbReference type="NCBI Taxonomy" id="1618642"/>
    <lineage>
        <taxon>Bacteria</taxon>
        <taxon>Candidatus Falkowiibacteriota</taxon>
    </lineage>
</organism>
<evidence type="ECO:0000313" key="2">
    <source>
        <dbReference type="EMBL" id="KKR31538.1"/>
    </source>
</evidence>
<dbReference type="Proteomes" id="UP000034137">
    <property type="component" value="Unassembled WGS sequence"/>
</dbReference>
<dbReference type="GO" id="GO:0002161">
    <property type="term" value="F:aminoacyl-tRNA deacylase activity"/>
    <property type="evidence" value="ECO:0007669"/>
    <property type="project" value="InterPro"/>
</dbReference>
<dbReference type="SUPFAM" id="SSF55826">
    <property type="entry name" value="YbaK/ProRS associated domain"/>
    <property type="match status" value="1"/>
</dbReference>
<dbReference type="AlphaFoldDB" id="A0A0G0PUD9"/>
<dbReference type="InterPro" id="IPR036754">
    <property type="entry name" value="YbaK/aa-tRNA-synt-asso_dom_sf"/>
</dbReference>
<reference evidence="2 3" key="1">
    <citation type="journal article" date="2015" name="Nature">
        <title>rRNA introns, odd ribosomes, and small enigmatic genomes across a large radiation of phyla.</title>
        <authorList>
            <person name="Brown C.T."/>
            <person name="Hug L.A."/>
            <person name="Thomas B.C."/>
            <person name="Sharon I."/>
            <person name="Castelle C.J."/>
            <person name="Singh A."/>
            <person name="Wilkins M.J."/>
            <person name="Williams K.H."/>
            <person name="Banfield J.F."/>
        </authorList>
    </citation>
    <scope>NUCLEOTIDE SEQUENCE [LARGE SCALE GENOMIC DNA]</scope>
</reference>
<dbReference type="EMBL" id="LBXO01000057">
    <property type="protein sequence ID" value="KKR31538.1"/>
    <property type="molecule type" value="Genomic_DNA"/>
</dbReference>
<evidence type="ECO:0000313" key="3">
    <source>
        <dbReference type="Proteomes" id="UP000034137"/>
    </source>
</evidence>
<protein>
    <recommendedName>
        <fullName evidence="1">YbaK/aminoacyl-tRNA synthetase-associated domain-containing protein</fullName>
    </recommendedName>
</protein>
<accession>A0A0G0PUD9</accession>
<dbReference type="CDD" id="cd04332">
    <property type="entry name" value="YbaK_like"/>
    <property type="match status" value="1"/>
</dbReference>
<evidence type="ECO:0000259" key="1">
    <source>
        <dbReference type="Pfam" id="PF04073"/>
    </source>
</evidence>
<dbReference type="Gene3D" id="3.90.960.10">
    <property type="entry name" value="YbaK/aminoacyl-tRNA synthetase-associated domain"/>
    <property type="match status" value="1"/>
</dbReference>